<reference evidence="1" key="1">
    <citation type="submission" date="2021-06" db="EMBL/GenBank/DDBJ databases">
        <authorList>
            <person name="Kallberg Y."/>
            <person name="Tangrot J."/>
            <person name="Rosling A."/>
        </authorList>
    </citation>
    <scope>NUCLEOTIDE SEQUENCE</scope>
    <source>
        <strain evidence="1">CL356</strain>
    </source>
</reference>
<sequence length="489" mass="57864">YFGEPLVYSCKNKEVSEKLINNKEIQDNSEEADPWELLNHYSTLFTKLLDCNVDRHSFLHENDVIILFPIAEITHDSNIDESAKIILDSSETLISAELINTYGQFIAKRFLVGGKLTIRNYLNMTDRKRNLLKSHIVWAIEAVTMLKENIFQNISFPNIEYEKEKFLNDPVELMNWMRKIYDDKEAKLISYEQIIPISYQRNQGSLPFFKRLIPGTSFTKMATLNEWVRDAASINLITWIKKFRLNFGMKINLNTLTSGENVAISFKYEPELLLRDQVYVNIIRSNDEFLLRNNILCSFESISSVPFLNESISNEGFFDKEFLHYIFRGEEVELKPSKFTDKVQEFSNEEFLDKEFVHYIIRGEKVELYLNRKFIKPTTNFTNMVQEALDMLKPYQALKKVFEDFVQNIFPHDHKLLKRIIDDLKDDDIFLDSDGHTMQKDNLEDWIKNPVDFSKYEIIGMDEFIPLYKILEFEQRREIELRQLTIDNQ</sequence>
<gene>
    <name evidence="1" type="ORF">ACOLOM_LOCUS3480</name>
</gene>
<evidence type="ECO:0000313" key="2">
    <source>
        <dbReference type="Proteomes" id="UP000789525"/>
    </source>
</evidence>
<feature type="non-terminal residue" evidence="1">
    <location>
        <position position="1"/>
    </location>
</feature>
<protein>
    <submittedName>
        <fullName evidence="1">2645_t:CDS:1</fullName>
    </submittedName>
</protein>
<accession>A0ACA9LCX7</accession>
<dbReference type="EMBL" id="CAJVPT010005157">
    <property type="protein sequence ID" value="CAG8517012.1"/>
    <property type="molecule type" value="Genomic_DNA"/>
</dbReference>
<evidence type="ECO:0000313" key="1">
    <source>
        <dbReference type="EMBL" id="CAG8517012.1"/>
    </source>
</evidence>
<dbReference type="Proteomes" id="UP000789525">
    <property type="component" value="Unassembled WGS sequence"/>
</dbReference>
<organism evidence="1 2">
    <name type="scientific">Acaulospora colombiana</name>
    <dbReference type="NCBI Taxonomy" id="27376"/>
    <lineage>
        <taxon>Eukaryota</taxon>
        <taxon>Fungi</taxon>
        <taxon>Fungi incertae sedis</taxon>
        <taxon>Mucoromycota</taxon>
        <taxon>Glomeromycotina</taxon>
        <taxon>Glomeromycetes</taxon>
        <taxon>Diversisporales</taxon>
        <taxon>Acaulosporaceae</taxon>
        <taxon>Acaulospora</taxon>
    </lineage>
</organism>
<comment type="caution">
    <text evidence="1">The sequence shown here is derived from an EMBL/GenBank/DDBJ whole genome shotgun (WGS) entry which is preliminary data.</text>
</comment>
<proteinExistence type="predicted"/>
<name>A0ACA9LCX7_9GLOM</name>
<keyword evidence="2" id="KW-1185">Reference proteome</keyword>